<accession>A0A1H3XBM1</accession>
<dbReference type="RefSeq" id="WP_093249217.1">
    <property type="nucleotide sequence ID" value="NZ_FNQM01000002.1"/>
</dbReference>
<evidence type="ECO:0000256" key="6">
    <source>
        <dbReference type="SAM" id="Phobius"/>
    </source>
</evidence>
<protein>
    <submittedName>
        <fullName evidence="8">Threonine/homoserine/homoserine lactone efflux protein</fullName>
    </submittedName>
</protein>
<evidence type="ECO:0000256" key="1">
    <source>
        <dbReference type="ARBA" id="ARBA00004651"/>
    </source>
</evidence>
<dbReference type="AlphaFoldDB" id="A0A1H3XBM1"/>
<dbReference type="Pfam" id="PF01810">
    <property type="entry name" value="LysE"/>
    <property type="match status" value="1"/>
</dbReference>
<keyword evidence="7" id="KW-0732">Signal</keyword>
<dbReference type="GO" id="GO:0005886">
    <property type="term" value="C:plasma membrane"/>
    <property type="evidence" value="ECO:0007669"/>
    <property type="project" value="UniProtKB-SubCell"/>
</dbReference>
<reference evidence="8 9" key="1">
    <citation type="submission" date="2016-10" db="EMBL/GenBank/DDBJ databases">
        <authorList>
            <person name="de Groot N.N."/>
        </authorList>
    </citation>
    <scope>NUCLEOTIDE SEQUENCE [LARGE SCALE GENOMIC DNA]</scope>
    <source>
        <strain evidence="8 9">DSM 15345</strain>
    </source>
</reference>
<evidence type="ECO:0000313" key="8">
    <source>
        <dbReference type="EMBL" id="SDZ96723.1"/>
    </source>
</evidence>
<keyword evidence="9" id="KW-1185">Reference proteome</keyword>
<feature type="chain" id="PRO_5011496378" evidence="7">
    <location>
        <begin position="28"/>
        <end position="206"/>
    </location>
</feature>
<dbReference type="Proteomes" id="UP000198703">
    <property type="component" value="Unassembled WGS sequence"/>
</dbReference>
<dbReference type="PANTHER" id="PTHR30086">
    <property type="entry name" value="ARGININE EXPORTER PROTEIN ARGO"/>
    <property type="match status" value="1"/>
</dbReference>
<feature type="transmembrane region" description="Helical" evidence="6">
    <location>
        <begin position="76"/>
        <end position="93"/>
    </location>
</feature>
<keyword evidence="5 6" id="KW-0472">Membrane</keyword>
<dbReference type="STRING" id="89524.SAMN05444370_102355"/>
<dbReference type="GO" id="GO:0015171">
    <property type="term" value="F:amino acid transmembrane transporter activity"/>
    <property type="evidence" value="ECO:0007669"/>
    <property type="project" value="TreeGrafter"/>
</dbReference>
<keyword evidence="2" id="KW-1003">Cell membrane</keyword>
<evidence type="ECO:0000256" key="4">
    <source>
        <dbReference type="ARBA" id="ARBA00022989"/>
    </source>
</evidence>
<gene>
    <name evidence="8" type="ORF">SAMN05444370_102355</name>
</gene>
<keyword evidence="4 6" id="KW-1133">Transmembrane helix</keyword>
<feature type="transmembrane region" description="Helical" evidence="6">
    <location>
        <begin position="150"/>
        <end position="171"/>
    </location>
</feature>
<comment type="subcellular location">
    <subcellularLocation>
        <location evidence="1">Cell membrane</location>
        <topology evidence="1">Multi-pass membrane protein</topology>
    </subcellularLocation>
</comment>
<evidence type="ECO:0000256" key="5">
    <source>
        <dbReference type="ARBA" id="ARBA00023136"/>
    </source>
</evidence>
<name>A0A1H3XBM1_9RHOB</name>
<keyword evidence="3 6" id="KW-0812">Transmembrane</keyword>
<evidence type="ECO:0000313" key="9">
    <source>
        <dbReference type="Proteomes" id="UP000198703"/>
    </source>
</evidence>
<feature type="signal peptide" evidence="7">
    <location>
        <begin position="1"/>
        <end position="27"/>
    </location>
</feature>
<dbReference type="PANTHER" id="PTHR30086:SF20">
    <property type="entry name" value="ARGININE EXPORTER PROTEIN ARGO-RELATED"/>
    <property type="match status" value="1"/>
</dbReference>
<evidence type="ECO:0000256" key="7">
    <source>
        <dbReference type="SAM" id="SignalP"/>
    </source>
</evidence>
<organism evidence="8 9">
    <name type="scientific">Rubrimonas cliftonensis</name>
    <dbReference type="NCBI Taxonomy" id="89524"/>
    <lineage>
        <taxon>Bacteria</taxon>
        <taxon>Pseudomonadati</taxon>
        <taxon>Pseudomonadota</taxon>
        <taxon>Alphaproteobacteria</taxon>
        <taxon>Rhodobacterales</taxon>
        <taxon>Paracoccaceae</taxon>
        <taxon>Rubrimonas</taxon>
    </lineage>
</organism>
<feature type="transmembrane region" description="Helical" evidence="6">
    <location>
        <begin position="43"/>
        <end position="69"/>
    </location>
</feature>
<dbReference type="OrthoDB" id="9804822at2"/>
<evidence type="ECO:0000256" key="2">
    <source>
        <dbReference type="ARBA" id="ARBA00022475"/>
    </source>
</evidence>
<dbReference type="EMBL" id="FNQM01000002">
    <property type="protein sequence ID" value="SDZ96723.1"/>
    <property type="molecule type" value="Genomic_DNA"/>
</dbReference>
<proteinExistence type="predicted"/>
<evidence type="ECO:0000256" key="3">
    <source>
        <dbReference type="ARBA" id="ARBA00022692"/>
    </source>
</evidence>
<sequence length="206" mass="20433">MTVTLAQLGLFAAAFALAIASPGPVAAAIVARSVAFGFLPGAAMAVGAVLGDVAFALAAIFGLAALSVWFETGVIIIKYLGAAWLIWLGWRLLTAPAAAPDRLGRPSRGDLARAFTQGAVVNLGNPKAMLFYLAIFPGFFDAARLTTADAAAILAVIVSICVGGGLVWAALAARAGRAVTSAGAAARINKLSGGVLGAAGVAIAAS</sequence>
<dbReference type="InterPro" id="IPR001123">
    <property type="entry name" value="LeuE-type"/>
</dbReference>